<reference evidence="2 3" key="1">
    <citation type="submission" date="2013-04" db="EMBL/GenBank/DDBJ databases">
        <title>The Genome Sequence of Bacteroides massiliensis DSM 17679.</title>
        <authorList>
            <consortium name="The Broad Institute Genomics Platform"/>
            <person name="Earl A."/>
            <person name="Ward D."/>
            <person name="Feldgarden M."/>
            <person name="Gevers D."/>
            <person name="Martens E."/>
            <person name="Fenner L."/>
            <person name="Roux V."/>
            <person name="Mallet M.N."/>
            <person name="Raoult D."/>
            <person name="Walker B."/>
            <person name="Young S."/>
            <person name="Zeng Q."/>
            <person name="Gargeya S."/>
            <person name="Fitzgerald M."/>
            <person name="Haas B."/>
            <person name="Abouelleil A."/>
            <person name="Allen A.W."/>
            <person name="Alvarado L."/>
            <person name="Arachchi H.M."/>
            <person name="Berlin A.M."/>
            <person name="Chapman S.B."/>
            <person name="Gainer-Dewar J."/>
            <person name="Goldberg J."/>
            <person name="Griggs A."/>
            <person name="Gujja S."/>
            <person name="Hansen M."/>
            <person name="Howarth C."/>
            <person name="Imamovic A."/>
            <person name="Ireland A."/>
            <person name="Larimer J."/>
            <person name="McCowan C."/>
            <person name="Murphy C."/>
            <person name="Pearson M."/>
            <person name="Poon T.W."/>
            <person name="Priest M."/>
            <person name="Roberts A."/>
            <person name="Saif S."/>
            <person name="Shea T."/>
            <person name="Sisk P."/>
            <person name="Sykes S."/>
            <person name="Wortman J."/>
            <person name="Nusbaum C."/>
            <person name="Birren B."/>
        </authorList>
    </citation>
    <scope>NUCLEOTIDE SEQUENCE [LARGE SCALE GENOMIC DNA]</scope>
    <source>
        <strain evidence="3">B84634 / Timone 84634 / DSM 17679 / JCM 13223</strain>
    </source>
</reference>
<evidence type="ECO:0000313" key="2">
    <source>
        <dbReference type="EMBL" id="EOA58040.1"/>
    </source>
</evidence>
<accession>U6RNJ0</accession>
<protein>
    <recommendedName>
        <fullName evidence="1">DUF4136 domain-containing protein</fullName>
    </recommendedName>
</protein>
<dbReference type="GeneID" id="60063510"/>
<dbReference type="RefSeq" id="WP_005936454.1">
    <property type="nucleotide sequence ID" value="NZ_KB890320.1"/>
</dbReference>
<keyword evidence="3" id="KW-1185">Reference proteome</keyword>
<feature type="domain" description="DUF4136" evidence="1">
    <location>
        <begin position="32"/>
        <end position="209"/>
    </location>
</feature>
<dbReference type="STRING" id="1121098.HMPREF1534_00417"/>
<comment type="caution">
    <text evidence="2">The sequence shown here is derived from an EMBL/GenBank/DDBJ whole genome shotgun (WGS) entry which is preliminary data.</text>
</comment>
<sequence length="212" mass="23803">MKKLIPILLAVFALVSCEKDPDMDKLDNEYLVFTNHDTSAKFNSFSTYYVPDSILVIGDSKEPEYWKDDNAQLIISAFVAKMDGAGYMRTPDKEDADLGLQLSYVASTYYFNGYYNNGPWWNYYPGYWIPGYWGGYWGGGWYYPYSITYSYSTGSLLADLVNLGAPEGAKEKLPVVWNAYISGLIGSSGSLNVNRATTAINQAFAQSPYLKK</sequence>
<dbReference type="eggNOG" id="ENOG502ZB9T">
    <property type="taxonomic scope" value="Bacteria"/>
</dbReference>
<dbReference type="PROSITE" id="PS51257">
    <property type="entry name" value="PROKAR_LIPOPROTEIN"/>
    <property type="match status" value="1"/>
</dbReference>
<dbReference type="OrthoDB" id="677831at2"/>
<dbReference type="Pfam" id="PF13590">
    <property type="entry name" value="DUF4136"/>
    <property type="match status" value="1"/>
</dbReference>
<dbReference type="Gene3D" id="3.30.160.670">
    <property type="match status" value="1"/>
</dbReference>
<dbReference type="PATRIC" id="fig|1121098.3.peg.422"/>
<organism evidence="2 3">
    <name type="scientific">Phocaeicola massiliensis B84634 = Timone 84634 = DSM 17679 = JCM 13223</name>
    <dbReference type="NCBI Taxonomy" id="1121098"/>
    <lineage>
        <taxon>Bacteria</taxon>
        <taxon>Pseudomonadati</taxon>
        <taxon>Bacteroidota</taxon>
        <taxon>Bacteroidia</taxon>
        <taxon>Bacteroidales</taxon>
        <taxon>Bacteroidaceae</taxon>
        <taxon>Phocaeicola</taxon>
    </lineage>
</organism>
<proteinExistence type="predicted"/>
<dbReference type="EMBL" id="AQHY01000006">
    <property type="protein sequence ID" value="EOA58040.1"/>
    <property type="molecule type" value="Genomic_DNA"/>
</dbReference>
<dbReference type="HOGENOM" id="CLU_110587_0_0_10"/>
<evidence type="ECO:0000313" key="3">
    <source>
        <dbReference type="Proteomes" id="UP000017831"/>
    </source>
</evidence>
<dbReference type="Proteomes" id="UP000017831">
    <property type="component" value="Unassembled WGS sequence"/>
</dbReference>
<name>U6RNJ0_9BACT</name>
<evidence type="ECO:0000259" key="1">
    <source>
        <dbReference type="Pfam" id="PF13590"/>
    </source>
</evidence>
<gene>
    <name evidence="2" type="ORF">HMPREF1534_00417</name>
</gene>
<dbReference type="AlphaFoldDB" id="U6RNJ0"/>
<dbReference type="InterPro" id="IPR025411">
    <property type="entry name" value="DUF4136"/>
</dbReference>